<keyword evidence="4" id="KW-0843">Virulence</keyword>
<dbReference type="CDD" id="cd00063">
    <property type="entry name" value="FN3"/>
    <property type="match status" value="1"/>
</dbReference>
<dbReference type="SUPFAM" id="SSF49265">
    <property type="entry name" value="Fibronectin type III"/>
    <property type="match status" value="1"/>
</dbReference>
<comment type="caution">
    <text evidence="5">The sequence shown here is derived from an EMBL/GenBank/DDBJ whole genome shotgun (WGS) entry which is preliminary data.</text>
</comment>
<evidence type="ECO:0000313" key="5">
    <source>
        <dbReference type="EMBL" id="TFH95414.1"/>
    </source>
</evidence>
<keyword evidence="6" id="KW-1185">Reference proteome</keyword>
<keyword evidence="3" id="KW-0378">Hydrolase</keyword>
<reference evidence="5 6" key="1">
    <citation type="submission" date="2019-03" db="EMBL/GenBank/DDBJ databases">
        <title>Porphyromonas levii Isolated from the Uterus of Dairy Cows.</title>
        <authorList>
            <person name="Francis A.M."/>
        </authorList>
    </citation>
    <scope>NUCLEOTIDE SEQUENCE [LARGE SCALE GENOMIC DNA]</scope>
    <source>
        <strain evidence="5 6">AF5678</strain>
    </source>
</reference>
<comment type="similarity">
    <text evidence="1">Belongs to the peptidase C25 family.</text>
</comment>
<evidence type="ECO:0000256" key="4">
    <source>
        <dbReference type="ARBA" id="ARBA00023026"/>
    </source>
</evidence>
<dbReference type="RefSeq" id="WP_134849867.1">
    <property type="nucleotide sequence ID" value="NZ_CP197400.1"/>
</dbReference>
<keyword evidence="2" id="KW-0645">Protease</keyword>
<dbReference type="Gene3D" id="2.60.40.10">
    <property type="entry name" value="Immunoglobulins"/>
    <property type="match status" value="1"/>
</dbReference>
<evidence type="ECO:0000256" key="2">
    <source>
        <dbReference type="ARBA" id="ARBA00022670"/>
    </source>
</evidence>
<gene>
    <name evidence="5" type="ORF">E4P47_04575</name>
</gene>
<dbReference type="STRING" id="1122973.GCA_000379925_00236"/>
<dbReference type="InterPro" id="IPR036116">
    <property type="entry name" value="FN3_sf"/>
</dbReference>
<proteinExistence type="inferred from homology"/>
<dbReference type="GO" id="GO:0008234">
    <property type="term" value="F:cysteine-type peptidase activity"/>
    <property type="evidence" value="ECO:0007669"/>
    <property type="project" value="UniProtKB-KW"/>
</dbReference>
<dbReference type="GO" id="GO:0006508">
    <property type="term" value="P:proteolysis"/>
    <property type="evidence" value="ECO:0007669"/>
    <property type="project" value="UniProtKB-KW"/>
</dbReference>
<dbReference type="PROSITE" id="PS50853">
    <property type="entry name" value="FN3"/>
    <property type="match status" value="1"/>
</dbReference>
<accession>A0A4Y8WQ13</accession>
<name>A0A4Y8WQ13_9PORP</name>
<evidence type="ECO:0000313" key="6">
    <source>
        <dbReference type="Proteomes" id="UP000297225"/>
    </source>
</evidence>
<dbReference type="InterPro" id="IPR013783">
    <property type="entry name" value="Ig-like_fold"/>
</dbReference>
<dbReference type="EMBL" id="SPNC01000051">
    <property type="protein sequence ID" value="TFH95414.1"/>
    <property type="molecule type" value="Genomic_DNA"/>
</dbReference>
<evidence type="ECO:0000256" key="1">
    <source>
        <dbReference type="ARBA" id="ARBA00006067"/>
    </source>
</evidence>
<dbReference type="Proteomes" id="UP000297225">
    <property type="component" value="Unassembled WGS sequence"/>
</dbReference>
<dbReference type="InterPro" id="IPR003961">
    <property type="entry name" value="FN3_dom"/>
</dbReference>
<organism evidence="5 6">
    <name type="scientific">Porphyromonas levii</name>
    <dbReference type="NCBI Taxonomy" id="28114"/>
    <lineage>
        <taxon>Bacteria</taxon>
        <taxon>Pseudomonadati</taxon>
        <taxon>Bacteroidota</taxon>
        <taxon>Bacteroidia</taxon>
        <taxon>Bacteroidales</taxon>
        <taxon>Porphyromonadaceae</taxon>
        <taxon>Porphyromonas</taxon>
    </lineage>
</organism>
<dbReference type="AlphaFoldDB" id="A0A4Y8WQ13"/>
<evidence type="ECO:0000256" key="3">
    <source>
        <dbReference type="ARBA" id="ARBA00022807"/>
    </source>
</evidence>
<dbReference type="OrthoDB" id="1079621at2"/>
<sequence length="276" mass="31689">MRITYKLLGFLSVLSFLASHRAEAHANLIANEGFEEFSSFSPKQWSMPNQLASIQNIEGKKKDMEKRVNEESCFTVSDALGRGELYIQQDTTSKPLLPPTKIMIKDSEIFQREALITWDASGDSIRSWEVWVKNTTDDEYKLYKVVKENKCMLEHLIPNTSISLKVRTLCDGKMSDFSSIKTLKTKSLDRERTDPTRTPFLRTIEKSGNSSRRINAYFNDIAADDAVITYTIDGKPFEPKDSWIVFPNKGTHWLVIIIDEKDGNKWKLSYRVNVTD</sequence>
<protein>
    <submittedName>
        <fullName evidence="5">Fibronectin type III domain-containing protein</fullName>
    </submittedName>
</protein>
<keyword evidence="3" id="KW-0788">Thiol protease</keyword>